<reference evidence="13 14" key="1">
    <citation type="submission" date="2017-02" db="EMBL/GenBank/DDBJ databases">
        <title>Whole genome shotgun sequence of Pantoea agglomerans strain AS1 isolated from a cycad, Zamia floridana in Central Florida, USA.</title>
        <authorList>
            <person name="Lata P."/>
            <person name="Govindarajan S."/>
            <person name="Qi F."/>
            <person name="Li J.-L."/>
            <person name="Maurya S.K."/>
            <person name="Sahoo M.K."/>
        </authorList>
    </citation>
    <scope>NUCLEOTIDE SEQUENCE [LARGE SCALE GENOMIC DNA]</scope>
    <source>
        <strain evidence="13 14">AS1</strain>
    </source>
</reference>
<dbReference type="InterPro" id="IPR008471">
    <property type="entry name" value="MnmC-like_methylTransf"/>
</dbReference>
<dbReference type="GO" id="GO:0050660">
    <property type="term" value="F:flavin adenine dinucleotide binding"/>
    <property type="evidence" value="ECO:0007669"/>
    <property type="project" value="UniProtKB-UniRule"/>
</dbReference>
<evidence type="ECO:0000256" key="4">
    <source>
        <dbReference type="ARBA" id="ARBA00022679"/>
    </source>
</evidence>
<dbReference type="EC" id="1.5.-.-" evidence="10"/>
<keyword evidence="3 10" id="KW-0285">Flavoprotein</keyword>
<dbReference type="Gene3D" id="3.50.50.60">
    <property type="entry name" value="FAD/NAD(P)-binding domain"/>
    <property type="match status" value="1"/>
</dbReference>
<dbReference type="InterPro" id="IPR047785">
    <property type="entry name" value="tRNA_MNMC2"/>
</dbReference>
<keyword evidence="8 10" id="KW-0560">Oxidoreductase</keyword>
<comment type="function">
    <text evidence="10">Catalyzes the last two steps in the biosynthesis of 5-methylaminomethyl-2-thiouridine (mnm(5)s(2)U) at the wobble position (U34) in tRNA. Catalyzes the FAD-dependent demodification of cmnm(5)s(2)U34 to nm(5)s(2)U34, followed by the transfer of a methyl group from S-adenosyl-L-methionine to nm(5)s(2)U34, to form mnm(5)s(2)U34.</text>
</comment>
<comment type="caution">
    <text evidence="13">The sequence shown here is derived from an EMBL/GenBank/DDBJ whole genome shotgun (WGS) entry which is preliminary data.</text>
</comment>
<comment type="subcellular location">
    <subcellularLocation>
        <location evidence="10">Cytoplasm</location>
    </subcellularLocation>
</comment>
<evidence type="ECO:0000256" key="7">
    <source>
        <dbReference type="ARBA" id="ARBA00022827"/>
    </source>
</evidence>
<name>A0A1V9DFP5_9GAMM</name>
<dbReference type="Proteomes" id="UP000192769">
    <property type="component" value="Unassembled WGS sequence"/>
</dbReference>
<dbReference type="RefSeq" id="WP_081140508.1">
    <property type="nucleotide sequence ID" value="NZ_MWUE01000022.1"/>
</dbReference>
<evidence type="ECO:0000256" key="9">
    <source>
        <dbReference type="ARBA" id="ARBA00023268"/>
    </source>
</evidence>
<evidence type="ECO:0000256" key="5">
    <source>
        <dbReference type="ARBA" id="ARBA00022691"/>
    </source>
</evidence>
<dbReference type="NCBIfam" id="NF002484">
    <property type="entry name" value="PRK01747.1-5"/>
    <property type="match status" value="1"/>
</dbReference>
<feature type="region of interest" description="tRNA (mnm(5)s(2)U34)-methyltransferase" evidence="10">
    <location>
        <begin position="1"/>
        <end position="245"/>
    </location>
</feature>
<dbReference type="NCBIfam" id="NF002481">
    <property type="entry name" value="PRK01747.1-2"/>
    <property type="match status" value="1"/>
</dbReference>
<organism evidence="13 14">
    <name type="scientific">Pantoea latae</name>
    <dbReference type="NCBI Taxonomy" id="1964541"/>
    <lineage>
        <taxon>Bacteria</taxon>
        <taxon>Pseudomonadati</taxon>
        <taxon>Pseudomonadota</taxon>
        <taxon>Gammaproteobacteria</taxon>
        <taxon>Enterobacterales</taxon>
        <taxon>Erwiniaceae</taxon>
        <taxon>Pantoea</taxon>
    </lineage>
</organism>
<keyword evidence="7 10" id="KW-0274">FAD</keyword>
<dbReference type="SUPFAM" id="SSF51905">
    <property type="entry name" value="FAD/NAD(P)-binding domain"/>
    <property type="match status" value="1"/>
</dbReference>
<dbReference type="Pfam" id="PF01266">
    <property type="entry name" value="DAO"/>
    <property type="match status" value="1"/>
</dbReference>
<keyword evidence="6 10" id="KW-0819">tRNA processing</keyword>
<keyword evidence="1 10" id="KW-0963">Cytoplasm</keyword>
<comment type="similarity">
    <text evidence="10">In the N-terminal section; belongs to the methyltransferase superfamily. tRNA (mnm(5)s(2)U34)-methyltransferase family.</text>
</comment>
<accession>A0A1V9DFP5</accession>
<keyword evidence="14" id="KW-1185">Reference proteome</keyword>
<dbReference type="EMBL" id="MWUE01000022">
    <property type="protein sequence ID" value="OQP32628.1"/>
    <property type="molecule type" value="Genomic_DNA"/>
</dbReference>
<dbReference type="NCBIfam" id="NF033855">
    <property type="entry name" value="tRNA_MNMC2"/>
    <property type="match status" value="1"/>
</dbReference>
<keyword evidence="5 10" id="KW-0949">S-adenosyl-L-methionine</keyword>
<dbReference type="NCBIfam" id="NF002482">
    <property type="entry name" value="PRK01747.1-3"/>
    <property type="match status" value="1"/>
</dbReference>
<dbReference type="EC" id="2.1.1.61" evidence="10"/>
<proteinExistence type="inferred from homology"/>
<sequence length="670" mass="72805">MKLSPVEHAQLSWNEQGTPVSRAFDDVYFSNDNGLEETRYVFLGGNDLPERFARHPRDLFIAAESGFGTGLNFLTLWQAFDAFQQAEPDAALQRLHFISFEKFPLTQADLIAAHQRWPELQPWAEKLQRQWPVALPGCQRLLLDGGRVTLDLWLGDINTLIDTFDDSLHRQVDAWFLDGFAPAKNPDMWTPRLFAAMARLARPGASFATFTAAGFVRRGLQEAGFEVTRRKGFGPKREMLCGVLAQAPSLSAAQPWYARPAAQEKETAIIGGGVASAVLALALLRRGWRVTLYCADEAPALGASGNRQGALYPLLNQHDPALARFFPAAFSFARRLYDAAPVGFEHHWSGVLQLGWDEKSADKIAQMLAMDLPDAIARGVSPDEAEALAQVELGVGGIFYPLGGWLSPAELTAALLAHGESLGLRIHWLQRLTQLSPAERGWTLRFAGGNAARHQNVALATGHQIGALPQSSQLPAYAVSGQVSHVPSTPGLNALQTVLCYDGYLTPVSPQFGTHCIGASYHRGETDTAYREADQQQNRTRLIHSLPGCGWTEKVDVSAGDARIGVRCATRDHLPMAGALPDYEATLAQYAQLPEQRARGEAIADAPYHSGLFVLGALGSRGLCSAPLAAEVLAAQMSGEPQPLDGATLAALSPNRYWVRKLLKGKKAGK</sequence>
<dbReference type="InterPro" id="IPR006076">
    <property type="entry name" value="FAD-dep_OxRdtase"/>
</dbReference>
<dbReference type="NCBIfam" id="TIGR03197">
    <property type="entry name" value="MnmC_Cterm"/>
    <property type="match status" value="1"/>
</dbReference>
<comment type="catalytic activity">
    <reaction evidence="10">
        <text>5-aminomethyl-2-thiouridine(34) in tRNA + S-adenosyl-L-methionine = 5-methylaminomethyl-2-thiouridine(34) in tRNA + S-adenosyl-L-homocysteine + H(+)</text>
        <dbReference type="Rhea" id="RHEA:19569"/>
        <dbReference type="Rhea" id="RHEA-COMP:10195"/>
        <dbReference type="Rhea" id="RHEA-COMP:10197"/>
        <dbReference type="ChEBI" id="CHEBI:15378"/>
        <dbReference type="ChEBI" id="CHEBI:57856"/>
        <dbReference type="ChEBI" id="CHEBI:59789"/>
        <dbReference type="ChEBI" id="CHEBI:74454"/>
        <dbReference type="ChEBI" id="CHEBI:74455"/>
        <dbReference type="EC" id="2.1.1.61"/>
    </reaction>
</comment>
<evidence type="ECO:0000259" key="11">
    <source>
        <dbReference type="Pfam" id="PF01266"/>
    </source>
</evidence>
<dbReference type="InterPro" id="IPR029063">
    <property type="entry name" value="SAM-dependent_MTases_sf"/>
</dbReference>
<evidence type="ECO:0000256" key="8">
    <source>
        <dbReference type="ARBA" id="ARBA00023002"/>
    </source>
</evidence>
<dbReference type="PANTHER" id="PTHR13847">
    <property type="entry name" value="SARCOSINE DEHYDROGENASE-RELATED"/>
    <property type="match status" value="1"/>
</dbReference>
<dbReference type="GO" id="GO:0016645">
    <property type="term" value="F:oxidoreductase activity, acting on the CH-NH group of donors"/>
    <property type="evidence" value="ECO:0007669"/>
    <property type="project" value="InterPro"/>
</dbReference>
<evidence type="ECO:0000256" key="3">
    <source>
        <dbReference type="ARBA" id="ARBA00022630"/>
    </source>
</evidence>
<dbReference type="HAMAP" id="MF_01102">
    <property type="entry name" value="MnmC"/>
    <property type="match status" value="1"/>
</dbReference>
<dbReference type="GO" id="GO:0032259">
    <property type="term" value="P:methylation"/>
    <property type="evidence" value="ECO:0007669"/>
    <property type="project" value="UniProtKB-KW"/>
</dbReference>
<evidence type="ECO:0000259" key="12">
    <source>
        <dbReference type="Pfam" id="PF05430"/>
    </source>
</evidence>
<comment type="similarity">
    <text evidence="10">In the C-terminal section; belongs to the DAO family.</text>
</comment>
<dbReference type="AlphaFoldDB" id="A0A1V9DFP5"/>
<keyword evidence="4 10" id="KW-0808">Transferase</keyword>
<evidence type="ECO:0000256" key="1">
    <source>
        <dbReference type="ARBA" id="ARBA00022490"/>
    </source>
</evidence>
<protein>
    <recommendedName>
        <fullName evidence="10">tRNA 5-methylaminomethyl-2-thiouridine biosynthesis bifunctional protein MnmC</fullName>
        <shortName evidence="10">tRNA mnm(5)s(2)U biosynthesis bifunctional protein</shortName>
    </recommendedName>
    <domain>
        <recommendedName>
            <fullName evidence="10">tRNA (mnm(5)s(2)U34)-methyltransferase</fullName>
            <ecNumber evidence="10">2.1.1.61</ecNumber>
        </recommendedName>
    </domain>
    <domain>
        <recommendedName>
            <fullName evidence="10">FAD-dependent cmnm(5)s(2)U34 oxidoreductase</fullName>
            <ecNumber evidence="10">1.5.-.-</ecNumber>
        </recommendedName>
    </domain>
</protein>
<evidence type="ECO:0000313" key="13">
    <source>
        <dbReference type="EMBL" id="OQP32628.1"/>
    </source>
</evidence>
<dbReference type="Pfam" id="PF05430">
    <property type="entry name" value="Methyltransf_30"/>
    <property type="match status" value="1"/>
</dbReference>
<dbReference type="PANTHER" id="PTHR13847:SF283">
    <property type="entry name" value="TRNA 5-METHYLAMINOMETHYL-2-THIOURIDINE BIOSYNTHESIS BIFUNCTIONAL PROTEIN MNMC"/>
    <property type="match status" value="1"/>
</dbReference>
<dbReference type="Gene3D" id="3.30.9.10">
    <property type="entry name" value="D-Amino Acid Oxidase, subunit A, domain 2"/>
    <property type="match status" value="1"/>
</dbReference>
<comment type="cofactor">
    <cofactor evidence="10">
        <name>FAD</name>
        <dbReference type="ChEBI" id="CHEBI:57692"/>
    </cofactor>
</comment>
<dbReference type="NCBIfam" id="NF002480">
    <property type="entry name" value="PRK01747.1-1"/>
    <property type="match status" value="1"/>
</dbReference>
<dbReference type="InterPro" id="IPR023032">
    <property type="entry name" value="tRNA_MAMT_biosynth_bifunc_MnmC"/>
</dbReference>
<dbReference type="InterPro" id="IPR017610">
    <property type="entry name" value="tRNA_S-uridine_synth_MnmC_C"/>
</dbReference>
<dbReference type="GO" id="GO:0002098">
    <property type="term" value="P:tRNA wobble uridine modification"/>
    <property type="evidence" value="ECO:0007669"/>
    <property type="project" value="TreeGrafter"/>
</dbReference>
<dbReference type="GO" id="GO:0005737">
    <property type="term" value="C:cytoplasm"/>
    <property type="evidence" value="ECO:0007669"/>
    <property type="project" value="UniProtKB-SubCell"/>
</dbReference>
<evidence type="ECO:0000256" key="10">
    <source>
        <dbReference type="HAMAP-Rule" id="MF_01102"/>
    </source>
</evidence>
<feature type="domain" description="MnmC-like methyltransferase" evidence="12">
    <location>
        <begin position="118"/>
        <end position="244"/>
    </location>
</feature>
<dbReference type="InterPro" id="IPR036188">
    <property type="entry name" value="FAD/NAD-bd_sf"/>
</dbReference>
<dbReference type="FunFam" id="3.40.50.150:FF:000107">
    <property type="entry name" value="tRNA 5-methylaminomethyl-2-thiouridine biosynthesis bifunctional protein MnmC"/>
    <property type="match status" value="1"/>
</dbReference>
<evidence type="ECO:0000313" key="14">
    <source>
        <dbReference type="Proteomes" id="UP000192769"/>
    </source>
</evidence>
<feature type="region of interest" description="FAD-dependent cmnm(5)s(2)U34 oxidoreductase" evidence="10">
    <location>
        <begin position="270"/>
        <end position="670"/>
    </location>
</feature>
<dbReference type="GO" id="GO:0004808">
    <property type="term" value="F:tRNA (5-methylaminomethyl-2-thiouridylate)(34)-methyltransferase activity"/>
    <property type="evidence" value="ECO:0007669"/>
    <property type="project" value="UniProtKB-EC"/>
</dbReference>
<evidence type="ECO:0000256" key="6">
    <source>
        <dbReference type="ARBA" id="ARBA00022694"/>
    </source>
</evidence>
<evidence type="ECO:0000256" key="2">
    <source>
        <dbReference type="ARBA" id="ARBA00022603"/>
    </source>
</evidence>
<dbReference type="Gene3D" id="3.40.50.150">
    <property type="entry name" value="Vaccinia Virus protein VP39"/>
    <property type="match status" value="1"/>
</dbReference>
<gene>
    <name evidence="10" type="primary">mnmC</name>
    <name evidence="13" type="ORF">B2J69_14465</name>
</gene>
<feature type="domain" description="FAD dependent oxidoreductase" evidence="11">
    <location>
        <begin position="268"/>
        <end position="635"/>
    </location>
</feature>
<keyword evidence="2 10" id="KW-0489">Methyltransferase</keyword>
<keyword evidence="9 10" id="KW-0511">Multifunctional enzyme</keyword>
<dbReference type="OrthoDB" id="9786494at2"/>